<dbReference type="GO" id="GO:0045944">
    <property type="term" value="P:positive regulation of transcription by RNA polymerase II"/>
    <property type="evidence" value="ECO:0007669"/>
    <property type="project" value="TreeGrafter"/>
</dbReference>
<feature type="region of interest" description="Disordered" evidence="6">
    <location>
        <begin position="101"/>
        <end position="169"/>
    </location>
</feature>
<dbReference type="AlphaFoldDB" id="A0AAD7XVX2"/>
<dbReference type="GO" id="GO:0003677">
    <property type="term" value="F:DNA binding"/>
    <property type="evidence" value="ECO:0007669"/>
    <property type="project" value="UniProtKB-KW"/>
</dbReference>
<dbReference type="PANTHER" id="PTHR10328:SF3">
    <property type="entry name" value="PROTEIN MAX"/>
    <property type="match status" value="1"/>
</dbReference>
<evidence type="ECO:0000259" key="7">
    <source>
        <dbReference type="PROSITE" id="PS50888"/>
    </source>
</evidence>
<evidence type="ECO:0000256" key="3">
    <source>
        <dbReference type="ARBA" id="ARBA00023159"/>
    </source>
</evidence>
<feature type="compositionally biased region" description="Low complexity" evidence="6">
    <location>
        <begin position="106"/>
        <end position="137"/>
    </location>
</feature>
<dbReference type="Proteomes" id="UP001234581">
    <property type="component" value="Unassembled WGS sequence"/>
</dbReference>
<evidence type="ECO:0000256" key="1">
    <source>
        <dbReference type="ARBA" id="ARBA00023015"/>
    </source>
</evidence>
<gene>
    <name evidence="8" type="ORF">O0I10_007988</name>
</gene>
<dbReference type="PROSITE" id="PS50888">
    <property type="entry name" value="BHLH"/>
    <property type="match status" value="1"/>
</dbReference>
<keyword evidence="9" id="KW-1185">Reference proteome</keyword>
<name>A0AAD7XVX2_9FUNG</name>
<dbReference type="Pfam" id="PF00010">
    <property type="entry name" value="HLH"/>
    <property type="match status" value="1"/>
</dbReference>
<proteinExistence type="predicted"/>
<evidence type="ECO:0000313" key="8">
    <source>
        <dbReference type="EMBL" id="KAJ8656420.1"/>
    </source>
</evidence>
<organism evidence="8 9">
    <name type="scientific">Lichtheimia ornata</name>
    <dbReference type="NCBI Taxonomy" id="688661"/>
    <lineage>
        <taxon>Eukaryota</taxon>
        <taxon>Fungi</taxon>
        <taxon>Fungi incertae sedis</taxon>
        <taxon>Mucoromycota</taxon>
        <taxon>Mucoromycotina</taxon>
        <taxon>Mucoromycetes</taxon>
        <taxon>Mucorales</taxon>
        <taxon>Lichtheimiaceae</taxon>
        <taxon>Lichtheimia</taxon>
    </lineage>
</organism>
<dbReference type="SUPFAM" id="SSF47459">
    <property type="entry name" value="HLH, helix-loop-helix DNA-binding domain"/>
    <property type="match status" value="1"/>
</dbReference>
<reference evidence="8 9" key="1">
    <citation type="submission" date="2023-03" db="EMBL/GenBank/DDBJ databases">
        <title>Genome sequence of Lichtheimia ornata CBS 291.66.</title>
        <authorList>
            <person name="Mohabir J.T."/>
            <person name="Shea T.P."/>
            <person name="Kurbessoian T."/>
            <person name="Berby B."/>
            <person name="Fontaine J."/>
            <person name="Livny J."/>
            <person name="Gnirke A."/>
            <person name="Stajich J.E."/>
            <person name="Cuomo C.A."/>
        </authorList>
    </citation>
    <scope>NUCLEOTIDE SEQUENCE [LARGE SCALE GENOMIC DNA]</scope>
    <source>
        <strain evidence="8">CBS 291.66</strain>
    </source>
</reference>
<dbReference type="PANTHER" id="PTHR10328">
    <property type="entry name" value="PROTEIN MAX MYC-ASSOCIATED FACTOR X"/>
    <property type="match status" value="1"/>
</dbReference>
<evidence type="ECO:0000256" key="5">
    <source>
        <dbReference type="ARBA" id="ARBA00023242"/>
    </source>
</evidence>
<dbReference type="GO" id="GO:0090575">
    <property type="term" value="C:RNA polymerase II transcription regulator complex"/>
    <property type="evidence" value="ECO:0007669"/>
    <property type="project" value="TreeGrafter"/>
</dbReference>
<keyword evidence="5" id="KW-0539">Nucleus</keyword>
<evidence type="ECO:0000256" key="2">
    <source>
        <dbReference type="ARBA" id="ARBA00023125"/>
    </source>
</evidence>
<dbReference type="RefSeq" id="XP_058341333.1">
    <property type="nucleotide sequence ID" value="XM_058487995.1"/>
</dbReference>
<evidence type="ECO:0000256" key="4">
    <source>
        <dbReference type="ARBA" id="ARBA00023163"/>
    </source>
</evidence>
<dbReference type="InterPro" id="IPR036638">
    <property type="entry name" value="HLH_DNA-bd_sf"/>
</dbReference>
<dbReference type="InterPro" id="IPR011598">
    <property type="entry name" value="bHLH_dom"/>
</dbReference>
<feature type="compositionally biased region" description="Basic and acidic residues" evidence="6">
    <location>
        <begin position="159"/>
        <end position="169"/>
    </location>
</feature>
<sequence>MTRSATAWVVQECETALEDRRSAHNALERQRREHLNARFQELARTLPSLQSVRRPSKSMIVSKSLDYVMQSNTRESRYVSEILDLRRRNEQLRQQAALLHSYKYPSSSSPPSSSSSSSLNLQVQEQQQQQQHLNLSQTTMPDPFTLTPAMILSKIHQQQQEDRRGHRRS</sequence>
<dbReference type="GO" id="GO:0046983">
    <property type="term" value="F:protein dimerization activity"/>
    <property type="evidence" value="ECO:0007669"/>
    <property type="project" value="InterPro"/>
</dbReference>
<dbReference type="EMBL" id="JARTCD010000040">
    <property type="protein sequence ID" value="KAJ8656420.1"/>
    <property type="molecule type" value="Genomic_DNA"/>
</dbReference>
<dbReference type="GO" id="GO:0003700">
    <property type="term" value="F:DNA-binding transcription factor activity"/>
    <property type="evidence" value="ECO:0007669"/>
    <property type="project" value="TreeGrafter"/>
</dbReference>
<keyword evidence="4" id="KW-0804">Transcription</keyword>
<dbReference type="SMART" id="SM00353">
    <property type="entry name" value="HLH"/>
    <property type="match status" value="1"/>
</dbReference>
<dbReference type="GeneID" id="83215395"/>
<evidence type="ECO:0000313" key="9">
    <source>
        <dbReference type="Proteomes" id="UP001234581"/>
    </source>
</evidence>
<protein>
    <recommendedName>
        <fullName evidence="7">BHLH domain-containing protein</fullName>
    </recommendedName>
</protein>
<keyword evidence="2" id="KW-0238">DNA-binding</keyword>
<keyword evidence="3" id="KW-0010">Activator</keyword>
<dbReference type="Gene3D" id="4.10.280.10">
    <property type="entry name" value="Helix-loop-helix DNA-binding domain"/>
    <property type="match status" value="1"/>
</dbReference>
<accession>A0AAD7XVX2</accession>
<evidence type="ECO:0000256" key="6">
    <source>
        <dbReference type="SAM" id="MobiDB-lite"/>
    </source>
</evidence>
<keyword evidence="1" id="KW-0805">Transcription regulation</keyword>
<comment type="caution">
    <text evidence="8">The sequence shown here is derived from an EMBL/GenBank/DDBJ whole genome shotgun (WGS) entry which is preliminary data.</text>
</comment>
<feature type="domain" description="BHLH" evidence="7">
    <location>
        <begin position="19"/>
        <end position="71"/>
    </location>
</feature>